<feature type="binding site" evidence="1">
    <location>
        <position position="345"/>
    </location>
    <ligand>
        <name>Mn(2+)</name>
        <dbReference type="ChEBI" id="CHEBI:29035"/>
        <label>2</label>
    </ligand>
</feature>
<name>A0A2S7MWA4_9BACI</name>
<dbReference type="InterPro" id="IPR011650">
    <property type="entry name" value="Peptidase_M20_dimer"/>
</dbReference>
<evidence type="ECO:0000313" key="4">
    <source>
        <dbReference type="Proteomes" id="UP000239663"/>
    </source>
</evidence>
<dbReference type="SUPFAM" id="SSF53187">
    <property type="entry name" value="Zn-dependent exopeptidases"/>
    <property type="match status" value="1"/>
</dbReference>
<organism evidence="3 4">
    <name type="scientific">Pradoshia eiseniae</name>
    <dbReference type="NCBI Taxonomy" id="2064768"/>
    <lineage>
        <taxon>Bacteria</taxon>
        <taxon>Bacillati</taxon>
        <taxon>Bacillota</taxon>
        <taxon>Bacilli</taxon>
        <taxon>Bacillales</taxon>
        <taxon>Bacillaceae</taxon>
        <taxon>Pradoshia</taxon>
    </lineage>
</organism>
<dbReference type="EMBL" id="PKOZ01000015">
    <property type="protein sequence ID" value="PQD94064.1"/>
    <property type="molecule type" value="Genomic_DNA"/>
</dbReference>
<evidence type="ECO:0000313" key="3">
    <source>
        <dbReference type="EMBL" id="PQD94064.1"/>
    </source>
</evidence>
<dbReference type="SUPFAM" id="SSF55031">
    <property type="entry name" value="Bacterial exopeptidase dimerisation domain"/>
    <property type="match status" value="1"/>
</dbReference>
<dbReference type="Gene3D" id="3.40.630.10">
    <property type="entry name" value="Zn peptidases"/>
    <property type="match status" value="1"/>
</dbReference>
<dbReference type="InterPro" id="IPR002933">
    <property type="entry name" value="Peptidase_M20"/>
</dbReference>
<dbReference type="PIRSF" id="PIRSF005962">
    <property type="entry name" value="Pept_M20D_amidohydro"/>
    <property type="match status" value="1"/>
</dbReference>
<keyword evidence="4" id="KW-1185">Reference proteome</keyword>
<feature type="binding site" evidence="1">
    <location>
        <position position="126"/>
    </location>
    <ligand>
        <name>Mn(2+)</name>
        <dbReference type="ChEBI" id="CHEBI:29035"/>
        <label>2</label>
    </ligand>
</feature>
<dbReference type="PANTHER" id="PTHR11014">
    <property type="entry name" value="PEPTIDASE M20 FAMILY MEMBER"/>
    <property type="match status" value="1"/>
</dbReference>
<dbReference type="RefSeq" id="WP_104850605.1">
    <property type="nucleotide sequence ID" value="NZ_PKOZ01000015.1"/>
</dbReference>
<reference evidence="3 4" key="1">
    <citation type="submission" date="2017-12" db="EMBL/GenBank/DDBJ databases">
        <title>Taxonomic description and draft genome of Pradoshia cofamensis Gen. nov., sp. nov., a thermotolerant bacillale isolated from anterior gut of earthworm Eisenia fetida.</title>
        <authorList>
            <person name="Saha T."/>
            <person name="Chakraborty R."/>
        </authorList>
    </citation>
    <scope>NUCLEOTIDE SEQUENCE [LARGE SCALE GENOMIC DNA]</scope>
    <source>
        <strain evidence="3 4">EAG3</strain>
    </source>
</reference>
<dbReference type="InterPro" id="IPR036264">
    <property type="entry name" value="Bact_exopeptidase_dim_dom"/>
</dbReference>
<feature type="domain" description="Peptidase M20 dimerisation" evidence="2">
    <location>
        <begin position="178"/>
        <end position="263"/>
    </location>
</feature>
<sequence>MKKKLKQLEPYVHSLFAHLHSHPEVSWNEKETTAYLLQRLSEDGFKCTPFVSFPGLIAEIGSGKPVIAIRADMDALWQEKDGTFQAVHSCGHDAHMSIILAAAALLKDSIDGLKGTIRFIFQPAEETGEGAIAVTKLGLVDDVDFLYGLHLRPIEELPLGAAAPAINHGASHHILGKIIGEDAHGARPHLGTSAIEAGMMLHHLLSQIKLSPMNPHSVKLTRFEAGSDNLNIIPGTAIFGIDARAQSNEDLNYLKSEIQRSLLALEKWYGISIEQEQQPDTTASIISKEALDYMETAIIDTLGKKGLHKTVITPGSDDFHFYTKLRPNIKATMLALGADLTPGLHHPQMTFDHSCLIIGVEIMARAVLETMKAES</sequence>
<dbReference type="PANTHER" id="PTHR11014:SF122">
    <property type="entry name" value="AMIDOHYDROLASE AMHX"/>
    <property type="match status" value="1"/>
</dbReference>
<gene>
    <name evidence="3" type="ORF">CYL18_16460</name>
</gene>
<protein>
    <submittedName>
        <fullName evidence="3">Amidohydrolase</fullName>
    </submittedName>
</protein>
<feature type="binding site" evidence="1">
    <location>
        <position position="92"/>
    </location>
    <ligand>
        <name>Mn(2+)</name>
        <dbReference type="ChEBI" id="CHEBI:29035"/>
        <label>2</label>
    </ligand>
</feature>
<dbReference type="OrthoDB" id="9776731at2"/>
<dbReference type="GO" id="GO:0016787">
    <property type="term" value="F:hydrolase activity"/>
    <property type="evidence" value="ECO:0007669"/>
    <property type="project" value="UniProtKB-KW"/>
</dbReference>
<evidence type="ECO:0000256" key="1">
    <source>
        <dbReference type="PIRSR" id="PIRSR005962-1"/>
    </source>
</evidence>
<keyword evidence="1" id="KW-0464">Manganese</keyword>
<dbReference type="Pfam" id="PF07687">
    <property type="entry name" value="M20_dimer"/>
    <property type="match status" value="1"/>
</dbReference>
<dbReference type="Pfam" id="PF01546">
    <property type="entry name" value="Peptidase_M20"/>
    <property type="match status" value="1"/>
</dbReference>
<dbReference type="AlphaFoldDB" id="A0A2S7MWA4"/>
<dbReference type="Proteomes" id="UP000239663">
    <property type="component" value="Unassembled WGS sequence"/>
</dbReference>
<comment type="caution">
    <text evidence="3">The sequence shown here is derived from an EMBL/GenBank/DDBJ whole genome shotgun (WGS) entry which is preliminary data.</text>
</comment>
<feature type="binding site" evidence="1">
    <location>
        <position position="150"/>
    </location>
    <ligand>
        <name>Mn(2+)</name>
        <dbReference type="ChEBI" id="CHEBI:29035"/>
        <label>2</label>
    </ligand>
</feature>
<comment type="cofactor">
    <cofactor evidence="1">
        <name>Mn(2+)</name>
        <dbReference type="ChEBI" id="CHEBI:29035"/>
    </cofactor>
    <text evidence="1">The Mn(2+) ion enhances activity.</text>
</comment>
<proteinExistence type="predicted"/>
<dbReference type="NCBIfam" id="TIGR01891">
    <property type="entry name" value="amidohydrolases"/>
    <property type="match status" value="1"/>
</dbReference>
<accession>A0A2S7MWA4</accession>
<evidence type="ECO:0000259" key="2">
    <source>
        <dbReference type="Pfam" id="PF07687"/>
    </source>
</evidence>
<dbReference type="GO" id="GO:0046872">
    <property type="term" value="F:metal ion binding"/>
    <property type="evidence" value="ECO:0007669"/>
    <property type="project" value="UniProtKB-KW"/>
</dbReference>
<keyword evidence="3" id="KW-0378">Hydrolase</keyword>
<keyword evidence="1" id="KW-0479">Metal-binding</keyword>
<dbReference type="Gene3D" id="3.30.70.360">
    <property type="match status" value="1"/>
</dbReference>
<dbReference type="InterPro" id="IPR017439">
    <property type="entry name" value="Amidohydrolase"/>
</dbReference>
<feature type="binding site" evidence="1">
    <location>
        <position position="90"/>
    </location>
    <ligand>
        <name>Mn(2+)</name>
        <dbReference type="ChEBI" id="CHEBI:29035"/>
        <label>2</label>
    </ligand>
</feature>